<feature type="compositionally biased region" description="Polar residues" evidence="1">
    <location>
        <begin position="191"/>
        <end position="200"/>
    </location>
</feature>
<dbReference type="InterPro" id="IPR005162">
    <property type="entry name" value="Retrotrans_gag_dom"/>
</dbReference>
<evidence type="ECO:0000256" key="1">
    <source>
        <dbReference type="SAM" id="MobiDB-lite"/>
    </source>
</evidence>
<evidence type="ECO:0000259" key="2">
    <source>
        <dbReference type="Pfam" id="PF03732"/>
    </source>
</evidence>
<proteinExistence type="predicted"/>
<dbReference type="Pfam" id="PF03732">
    <property type="entry name" value="Retrotrans_gag"/>
    <property type="match status" value="1"/>
</dbReference>
<keyword evidence="4" id="KW-1185">Reference proteome</keyword>
<dbReference type="Proteomes" id="UP001187192">
    <property type="component" value="Unassembled WGS sequence"/>
</dbReference>
<reference evidence="3" key="1">
    <citation type="submission" date="2023-07" db="EMBL/GenBank/DDBJ databases">
        <title>draft genome sequence of fig (Ficus carica).</title>
        <authorList>
            <person name="Takahashi T."/>
            <person name="Nishimura K."/>
        </authorList>
    </citation>
    <scope>NUCLEOTIDE SEQUENCE</scope>
</reference>
<evidence type="ECO:0000313" key="3">
    <source>
        <dbReference type="EMBL" id="GMN71478.1"/>
    </source>
</evidence>
<dbReference type="AlphaFoldDB" id="A0AA88JC94"/>
<gene>
    <name evidence="3" type="ORF">TIFTF001_053408</name>
</gene>
<feature type="domain" description="Retrotransposon gag" evidence="2">
    <location>
        <begin position="51"/>
        <end position="133"/>
    </location>
</feature>
<sequence length="200" mass="23258">MNELRQMMLAQQQEICGLRAQLAQQNQGPPDARVPPAPAPEFEGSTNPIEADNWLIDLQIRRDVSQMTWEDFVEEFKEKYFNTEVMEAQQDELNNFCQGNMSVAEAVKKFEQLARLCPYLISFERDKVRKMMRMFRSYLAVVINSGPYPPTTVADCVSRAIRAEYWVGQSREQRAKFFKDKKEEKAQAKQNQARPNQTPQ</sequence>
<comment type="caution">
    <text evidence="3">The sequence shown here is derived from an EMBL/GenBank/DDBJ whole genome shotgun (WGS) entry which is preliminary data.</text>
</comment>
<evidence type="ECO:0000313" key="4">
    <source>
        <dbReference type="Proteomes" id="UP001187192"/>
    </source>
</evidence>
<protein>
    <recommendedName>
        <fullName evidence="2">Retrotransposon gag domain-containing protein</fullName>
    </recommendedName>
</protein>
<dbReference type="EMBL" id="BTGU01012666">
    <property type="protein sequence ID" value="GMN71478.1"/>
    <property type="molecule type" value="Genomic_DNA"/>
</dbReference>
<name>A0AA88JC94_FICCA</name>
<accession>A0AA88JC94</accession>
<organism evidence="3 4">
    <name type="scientific">Ficus carica</name>
    <name type="common">Common fig</name>
    <dbReference type="NCBI Taxonomy" id="3494"/>
    <lineage>
        <taxon>Eukaryota</taxon>
        <taxon>Viridiplantae</taxon>
        <taxon>Streptophyta</taxon>
        <taxon>Embryophyta</taxon>
        <taxon>Tracheophyta</taxon>
        <taxon>Spermatophyta</taxon>
        <taxon>Magnoliopsida</taxon>
        <taxon>eudicotyledons</taxon>
        <taxon>Gunneridae</taxon>
        <taxon>Pentapetalae</taxon>
        <taxon>rosids</taxon>
        <taxon>fabids</taxon>
        <taxon>Rosales</taxon>
        <taxon>Moraceae</taxon>
        <taxon>Ficeae</taxon>
        <taxon>Ficus</taxon>
    </lineage>
</organism>
<feature type="region of interest" description="Disordered" evidence="1">
    <location>
        <begin position="179"/>
        <end position="200"/>
    </location>
</feature>